<dbReference type="InterPro" id="IPR014044">
    <property type="entry name" value="CAP_dom"/>
</dbReference>
<dbReference type="SMART" id="SM00198">
    <property type="entry name" value="SCP"/>
    <property type="match status" value="1"/>
</dbReference>
<reference evidence="5" key="1">
    <citation type="submission" date="2016-04" db="UniProtKB">
        <authorList>
            <consortium name="WormBaseParasite"/>
        </authorList>
    </citation>
    <scope>IDENTIFICATION</scope>
</reference>
<dbReference type="InterPro" id="IPR001283">
    <property type="entry name" value="CRISP-related"/>
</dbReference>
<keyword evidence="1" id="KW-0732">Signal</keyword>
<dbReference type="Pfam" id="PF00188">
    <property type="entry name" value="CAP"/>
    <property type="match status" value="1"/>
</dbReference>
<keyword evidence="4" id="KW-1185">Reference proteome</keyword>
<dbReference type="EMBL" id="UYSL01000298">
    <property type="protein sequence ID" value="VDL63414.1"/>
    <property type="molecule type" value="Genomic_DNA"/>
</dbReference>
<gene>
    <name evidence="3" type="ORF">NBR_LOCUS616</name>
</gene>
<feature type="chain" id="PRO_5043124536" evidence="1">
    <location>
        <begin position="22"/>
        <end position="452"/>
    </location>
</feature>
<evidence type="ECO:0000313" key="5">
    <source>
        <dbReference type="WBParaSite" id="NBR_0000061501-mRNA-1"/>
    </source>
</evidence>
<dbReference type="CDD" id="cd05380">
    <property type="entry name" value="CAP_euk"/>
    <property type="match status" value="1"/>
</dbReference>
<dbReference type="PANTHER" id="PTHR10334">
    <property type="entry name" value="CYSTEINE-RICH SECRETORY PROTEIN-RELATED"/>
    <property type="match status" value="1"/>
</dbReference>
<dbReference type="WBParaSite" id="NBR_0000061501-mRNA-1">
    <property type="protein sequence ID" value="NBR_0000061501-mRNA-1"/>
    <property type="gene ID" value="NBR_0000061501"/>
</dbReference>
<dbReference type="Gene3D" id="3.40.33.10">
    <property type="entry name" value="CAP"/>
    <property type="match status" value="2"/>
</dbReference>
<dbReference type="SUPFAM" id="SSF55797">
    <property type="entry name" value="PR-1-like"/>
    <property type="match status" value="2"/>
</dbReference>
<feature type="signal peptide" evidence="1">
    <location>
        <begin position="1"/>
        <end position="21"/>
    </location>
</feature>
<dbReference type="InterPro" id="IPR035940">
    <property type="entry name" value="CAP_sf"/>
</dbReference>
<proteinExistence type="predicted"/>
<evidence type="ECO:0000256" key="1">
    <source>
        <dbReference type="SAM" id="SignalP"/>
    </source>
</evidence>
<accession>A0A0N4XDL4</accession>
<dbReference type="STRING" id="27835.A0A0N4XDL4"/>
<organism evidence="5">
    <name type="scientific">Nippostrongylus brasiliensis</name>
    <name type="common">Rat hookworm</name>
    <dbReference type="NCBI Taxonomy" id="27835"/>
    <lineage>
        <taxon>Eukaryota</taxon>
        <taxon>Metazoa</taxon>
        <taxon>Ecdysozoa</taxon>
        <taxon>Nematoda</taxon>
        <taxon>Chromadorea</taxon>
        <taxon>Rhabditida</taxon>
        <taxon>Rhabditina</taxon>
        <taxon>Rhabditomorpha</taxon>
        <taxon>Strongyloidea</taxon>
        <taxon>Heligmosomidae</taxon>
        <taxon>Nippostrongylus</taxon>
    </lineage>
</organism>
<evidence type="ECO:0000313" key="4">
    <source>
        <dbReference type="Proteomes" id="UP000271162"/>
    </source>
</evidence>
<protein>
    <submittedName>
        <fullName evidence="5">SCP domain-containing protein</fullName>
    </submittedName>
</protein>
<feature type="domain" description="SCP" evidence="2">
    <location>
        <begin position="266"/>
        <end position="419"/>
    </location>
</feature>
<reference evidence="3 4" key="2">
    <citation type="submission" date="2018-11" db="EMBL/GenBank/DDBJ databases">
        <authorList>
            <consortium name="Pathogen Informatics"/>
        </authorList>
    </citation>
    <scope>NUCLEOTIDE SEQUENCE [LARGE SCALE GENOMIC DNA]</scope>
</reference>
<dbReference type="AlphaFoldDB" id="A0A0N4XDL4"/>
<evidence type="ECO:0000313" key="3">
    <source>
        <dbReference type="EMBL" id="VDL63414.1"/>
    </source>
</evidence>
<sequence>MLQRIVVITLLLHVFGGTVEATNFNVINCTSNISTIPNSWREAMLKAHNDASITLMDGDVPSSNGYLYRSFSQNLRRWNCITEQNLYTQLQKLTSCGDDRLIYKQFGVNNKLIERNSNSCTNLTLAAPAYWYTGSVLYPTKWGTNRFMYENRTGTPLEADFVNFIMWETTDMACAYRNCPDDNTKMIVVCAYNQKGAIISNTVYFKTGKNGPTYCIRPSNTQKECLNNIPCLENNMCDATTPNADSLDQLFDGVPVEKDGPDMDQFSRYGALQMHNYYRRTVTRGWAADGKGGYAPSAVDMPLLTYNSSLEDSAIVHANKCALALEVLGPIGQAIGQINDNTLSRIEALEKVITGWFGEIGNPGIGDDLTFTAAMDSTLTNGVRNYANMVYDQHIEVGCGTASCQTGITVVCHYQPKPGKALAVGEQIYSKGKPCSNCADTCISHTFCPTKI</sequence>
<name>A0A0N4XDL4_NIPBR</name>
<evidence type="ECO:0000259" key="2">
    <source>
        <dbReference type="SMART" id="SM00198"/>
    </source>
</evidence>
<dbReference type="Proteomes" id="UP000271162">
    <property type="component" value="Unassembled WGS sequence"/>
</dbReference>